<evidence type="ECO:0000313" key="1">
    <source>
        <dbReference type="EMBL" id="GMA18386.1"/>
    </source>
</evidence>
<sequence>MAAFLVQAGVVHGRQKLADLGQGFGPYREHPLVGRGRGREEVEVDTIVLRTRAGLAERVEGSSARRCLPQAPAEKAGTLELQRVGNCGHVFEGASRPLDSLSDTP</sequence>
<evidence type="ECO:0000313" key="2">
    <source>
        <dbReference type="Proteomes" id="UP001157109"/>
    </source>
</evidence>
<organism evidence="1 2">
    <name type="scientific">Arsenicicoccus piscis</name>
    <dbReference type="NCBI Taxonomy" id="673954"/>
    <lineage>
        <taxon>Bacteria</taxon>
        <taxon>Bacillati</taxon>
        <taxon>Actinomycetota</taxon>
        <taxon>Actinomycetes</taxon>
        <taxon>Micrococcales</taxon>
        <taxon>Intrasporangiaceae</taxon>
        <taxon>Arsenicicoccus</taxon>
    </lineage>
</organism>
<proteinExistence type="predicted"/>
<reference evidence="2" key="1">
    <citation type="journal article" date="2019" name="Int. J. Syst. Evol. Microbiol.">
        <title>The Global Catalogue of Microorganisms (GCM) 10K type strain sequencing project: providing services to taxonomists for standard genome sequencing and annotation.</title>
        <authorList>
            <consortium name="The Broad Institute Genomics Platform"/>
            <consortium name="The Broad Institute Genome Sequencing Center for Infectious Disease"/>
            <person name="Wu L."/>
            <person name="Ma J."/>
        </authorList>
    </citation>
    <scope>NUCLEOTIDE SEQUENCE [LARGE SCALE GENOMIC DNA]</scope>
    <source>
        <strain evidence="2">NBRC 105830</strain>
    </source>
</reference>
<gene>
    <name evidence="1" type="ORF">GCM10025862_04070</name>
</gene>
<accession>A0ABQ6HIM3</accession>
<keyword evidence="2" id="KW-1185">Reference proteome</keyword>
<dbReference type="Proteomes" id="UP001157109">
    <property type="component" value="Unassembled WGS sequence"/>
</dbReference>
<comment type="caution">
    <text evidence="1">The sequence shown here is derived from an EMBL/GenBank/DDBJ whole genome shotgun (WGS) entry which is preliminary data.</text>
</comment>
<dbReference type="EMBL" id="BSUJ01000001">
    <property type="protein sequence ID" value="GMA18386.1"/>
    <property type="molecule type" value="Genomic_DNA"/>
</dbReference>
<protein>
    <submittedName>
        <fullName evidence="1">Uncharacterized protein</fullName>
    </submittedName>
</protein>
<name>A0ABQ6HIM3_9MICO</name>